<reference evidence="2 3" key="1">
    <citation type="submission" date="2014-08" db="EMBL/GenBank/DDBJ databases">
        <title>Comparative genomics of the Paenibacillus odorifer group.</title>
        <authorList>
            <person name="den Bakker H.C."/>
            <person name="Tsai Y.-C."/>
            <person name="Martin N."/>
            <person name="Korlach J."/>
            <person name="Wiedmann M."/>
        </authorList>
    </citation>
    <scope>NUCLEOTIDE SEQUENCE [LARGE SCALE GENOMIC DNA]</scope>
    <source>
        <strain evidence="2 3">DSM 14472</strain>
    </source>
</reference>
<evidence type="ECO:0000259" key="1">
    <source>
        <dbReference type="Pfam" id="PF03551"/>
    </source>
</evidence>
<accession>A0A089N0A6</accession>
<dbReference type="InterPro" id="IPR036388">
    <property type="entry name" value="WH-like_DNA-bd_sf"/>
</dbReference>
<dbReference type="STRING" id="169760.PSTEL_02265"/>
<dbReference type="OrthoDB" id="9808762at2"/>
<protein>
    <submittedName>
        <fullName evidence="2">PadR family transcriptional regulator</fullName>
    </submittedName>
</protein>
<dbReference type="SUPFAM" id="SSF46785">
    <property type="entry name" value="Winged helix' DNA-binding domain"/>
    <property type="match status" value="1"/>
</dbReference>
<feature type="domain" description="Transcription regulator PadR N-terminal" evidence="1">
    <location>
        <begin position="7"/>
        <end position="82"/>
    </location>
</feature>
<proteinExistence type="predicted"/>
<dbReference type="Proteomes" id="UP000029507">
    <property type="component" value="Chromosome"/>
</dbReference>
<dbReference type="KEGG" id="pste:PSTEL_02265"/>
<evidence type="ECO:0000313" key="3">
    <source>
        <dbReference type="Proteomes" id="UP000029507"/>
    </source>
</evidence>
<dbReference type="PANTHER" id="PTHR33169">
    <property type="entry name" value="PADR-FAMILY TRANSCRIPTIONAL REGULATOR"/>
    <property type="match status" value="1"/>
</dbReference>
<dbReference type="Pfam" id="PF03551">
    <property type="entry name" value="PadR"/>
    <property type="match status" value="1"/>
</dbReference>
<dbReference type="AlphaFoldDB" id="A0A089N0A6"/>
<organism evidence="2 3">
    <name type="scientific">Paenibacillus stellifer</name>
    <dbReference type="NCBI Taxonomy" id="169760"/>
    <lineage>
        <taxon>Bacteria</taxon>
        <taxon>Bacillati</taxon>
        <taxon>Bacillota</taxon>
        <taxon>Bacilli</taxon>
        <taxon>Bacillales</taxon>
        <taxon>Paenibacillaceae</taxon>
        <taxon>Paenibacillus</taxon>
    </lineage>
</organism>
<dbReference type="HOGENOM" id="CLU_089258_4_2_9"/>
<dbReference type="InterPro" id="IPR005149">
    <property type="entry name" value="Tscrpt_reg_PadR_N"/>
</dbReference>
<name>A0A089N0A6_9BACL</name>
<dbReference type="InterPro" id="IPR052509">
    <property type="entry name" value="Metal_resp_DNA-bind_regulator"/>
</dbReference>
<dbReference type="Gene3D" id="1.10.10.10">
    <property type="entry name" value="Winged helix-like DNA-binding domain superfamily/Winged helix DNA-binding domain"/>
    <property type="match status" value="1"/>
</dbReference>
<evidence type="ECO:0000313" key="2">
    <source>
        <dbReference type="EMBL" id="AIQ62119.1"/>
    </source>
</evidence>
<dbReference type="EMBL" id="CP009286">
    <property type="protein sequence ID" value="AIQ62119.1"/>
    <property type="molecule type" value="Genomic_DNA"/>
</dbReference>
<sequence length="189" mass="22122">MSIKLAILGLLLERDMHPYEMMVVLKDRSINKIAKLQMGSLYYAVDQLSKNGQIEQVEVIQSRDRPEKTIYRITESGRALFEQLLLQQFRKNDAVYHPMYIALAFSRHADPDKIAKLLEERIREAEHEVNLAYQVYEEHIGIVSRAVLHLMYGRYEHTLTELKWLKRLYADALDHKLGVQGGPLDREEE</sequence>
<dbReference type="InterPro" id="IPR036390">
    <property type="entry name" value="WH_DNA-bd_sf"/>
</dbReference>
<keyword evidence="3" id="KW-1185">Reference proteome</keyword>
<gene>
    <name evidence="2" type="ORF">PSTEL_02265</name>
</gene>
<dbReference type="RefSeq" id="WP_038693180.1">
    <property type="nucleotide sequence ID" value="NZ_CP009286.1"/>
</dbReference>
<dbReference type="PANTHER" id="PTHR33169:SF27">
    <property type="entry name" value="TRANSCRIPTIONAL REGULATOR PADR FAMILY PROTEIN"/>
    <property type="match status" value="1"/>
</dbReference>